<proteinExistence type="predicted"/>
<dbReference type="EMBL" id="AHJG01000071">
    <property type="protein sequence ID" value="EPA06305.1"/>
    <property type="molecule type" value="Genomic_DNA"/>
</dbReference>
<dbReference type="AlphaFoldDB" id="S2E514"/>
<dbReference type="PANTHER" id="PTHR43591:SF110">
    <property type="entry name" value="RHODANESE DOMAIN-CONTAINING PROTEIN"/>
    <property type="match status" value="1"/>
</dbReference>
<dbReference type="SUPFAM" id="SSF53335">
    <property type="entry name" value="S-adenosyl-L-methionine-dependent methyltransferases"/>
    <property type="match status" value="1"/>
</dbReference>
<comment type="caution">
    <text evidence="2">The sequence shown here is derived from an EMBL/GenBank/DDBJ whole genome shotgun (WGS) entry which is preliminary data.</text>
</comment>
<evidence type="ECO:0000259" key="1">
    <source>
        <dbReference type="Pfam" id="PF13649"/>
    </source>
</evidence>
<keyword evidence="3" id="KW-1185">Reference proteome</keyword>
<dbReference type="InterPro" id="IPR029063">
    <property type="entry name" value="SAM-dependent_MTases_sf"/>
</dbReference>
<protein>
    <submittedName>
        <fullName evidence="2">Methyltransferase domain protein</fullName>
    </submittedName>
</protein>
<dbReference type="PANTHER" id="PTHR43591">
    <property type="entry name" value="METHYLTRANSFERASE"/>
    <property type="match status" value="1"/>
</dbReference>
<feature type="domain" description="Methyltransferase" evidence="1">
    <location>
        <begin position="47"/>
        <end position="136"/>
    </location>
</feature>
<dbReference type="GO" id="GO:0008168">
    <property type="term" value="F:methyltransferase activity"/>
    <property type="evidence" value="ECO:0007669"/>
    <property type="project" value="UniProtKB-KW"/>
</dbReference>
<sequence length="146" mass="16222">MSTPKELVAIFFDGTGSSYDRVVNCTTFGRDKFWKRQIVSKISGGMILDLACGTGILSRMIAKIPNSEVVGVDVTQNYLDVAKKKSGFDNISYVLEDAEKLDLDKKFDFIVSSYIPKYCDAKLLIAKCVTHLNPGGQIILHDFVYP</sequence>
<evidence type="ECO:0000313" key="2">
    <source>
        <dbReference type="EMBL" id="EPA06305.1"/>
    </source>
</evidence>
<dbReference type="CDD" id="cd02440">
    <property type="entry name" value="AdoMet_MTases"/>
    <property type="match status" value="1"/>
</dbReference>
<reference evidence="2 3" key="1">
    <citation type="journal article" date="2012" name="J. Bacteriol.">
        <title>Genome Sequence of "Candidatus Nitrosoarchaeum limnia" BG20, a Low-Salinity Ammonia-Oxidizing Archaeon from the San Francisco Bay Estuary.</title>
        <authorList>
            <person name="Mosier A.C."/>
            <person name="Allen E.E."/>
            <person name="Kim M."/>
            <person name="Ferriera S."/>
            <person name="Francis C.A."/>
        </authorList>
    </citation>
    <scope>NUCLEOTIDE SEQUENCE [LARGE SCALE GENOMIC DNA]</scope>
    <source>
        <strain evidence="2 3">BG20</strain>
    </source>
</reference>
<gene>
    <name evidence="2" type="ORF">BG20_I2379</name>
</gene>
<keyword evidence="2" id="KW-0808">Transferase</keyword>
<dbReference type="Proteomes" id="UP000014065">
    <property type="component" value="Unassembled WGS sequence"/>
</dbReference>
<organism evidence="2 3">
    <name type="scientific">Candidatus Nitrosarchaeum limnium BG20</name>
    <dbReference type="NCBI Taxonomy" id="859192"/>
    <lineage>
        <taxon>Archaea</taxon>
        <taxon>Nitrososphaerota</taxon>
        <taxon>Nitrososphaeria</taxon>
        <taxon>Nitrosopumilales</taxon>
        <taxon>Nitrosopumilaceae</taxon>
        <taxon>Nitrosarchaeum</taxon>
    </lineage>
</organism>
<dbReference type="GO" id="GO:0032259">
    <property type="term" value="P:methylation"/>
    <property type="evidence" value="ECO:0007669"/>
    <property type="project" value="UniProtKB-KW"/>
</dbReference>
<keyword evidence="2" id="KW-0489">Methyltransferase</keyword>
<dbReference type="RefSeq" id="WP_010190417.1">
    <property type="nucleotide sequence ID" value="NZ_AHJG01000071.1"/>
</dbReference>
<dbReference type="Pfam" id="PF13649">
    <property type="entry name" value="Methyltransf_25"/>
    <property type="match status" value="1"/>
</dbReference>
<feature type="non-terminal residue" evidence="2">
    <location>
        <position position="146"/>
    </location>
</feature>
<name>S2E514_9ARCH</name>
<dbReference type="Gene3D" id="3.40.50.150">
    <property type="entry name" value="Vaccinia Virus protein VP39"/>
    <property type="match status" value="1"/>
</dbReference>
<accession>S2E514</accession>
<evidence type="ECO:0000313" key="3">
    <source>
        <dbReference type="Proteomes" id="UP000014065"/>
    </source>
</evidence>
<dbReference type="InterPro" id="IPR041698">
    <property type="entry name" value="Methyltransf_25"/>
</dbReference>
<dbReference type="OrthoDB" id="1018at2157"/>